<reference evidence="3" key="1">
    <citation type="submission" date="2005-09" db="EMBL/GenBank/DDBJ databases">
        <authorList>
            <person name="Mural R.J."/>
            <person name="Li P.W."/>
            <person name="Adams M.D."/>
            <person name="Amanatides P.G."/>
            <person name="Baden-Tillson H."/>
            <person name="Barnstead M."/>
            <person name="Chin S.H."/>
            <person name="Dew I."/>
            <person name="Evans C.A."/>
            <person name="Ferriera S."/>
            <person name="Flanigan M."/>
            <person name="Fosler C."/>
            <person name="Glodek A."/>
            <person name="Gu Z."/>
            <person name="Holt R.A."/>
            <person name="Jennings D."/>
            <person name="Kraft C.L."/>
            <person name="Lu F."/>
            <person name="Nguyen T."/>
            <person name="Nusskern D.R."/>
            <person name="Pfannkoch C.M."/>
            <person name="Sitter C."/>
            <person name="Sutton G.G."/>
            <person name="Venter J.C."/>
            <person name="Wang Z."/>
            <person name="Woodage T."/>
            <person name="Zheng X.H."/>
            <person name="Zhong F."/>
        </authorList>
    </citation>
    <scope>NUCLEOTIDE SEQUENCE [LARGE SCALE GENOMIC DNA]</scope>
    <source>
        <strain>BN</strain>
        <strain evidence="3">Sprague-Dawley</strain>
    </source>
</reference>
<name>A6K5V3_RAT</name>
<dbReference type="AlphaFoldDB" id="A6K5V3"/>
<protein>
    <submittedName>
        <fullName evidence="2">RCG37951</fullName>
    </submittedName>
</protein>
<accession>A6K5V3</accession>
<evidence type="ECO:0000313" key="2">
    <source>
        <dbReference type="EMBL" id="EDL99523.1"/>
    </source>
</evidence>
<evidence type="ECO:0000256" key="1">
    <source>
        <dbReference type="SAM" id="Phobius"/>
    </source>
</evidence>
<evidence type="ECO:0000313" key="3">
    <source>
        <dbReference type="Proteomes" id="UP000234681"/>
    </source>
</evidence>
<gene>
    <name evidence="2" type="ORF">rCG_37951</name>
</gene>
<proteinExistence type="predicted"/>
<keyword evidence="1" id="KW-0812">Transmembrane</keyword>
<organism evidence="2 3">
    <name type="scientific">Rattus norvegicus</name>
    <name type="common">Rat</name>
    <dbReference type="NCBI Taxonomy" id="10116"/>
    <lineage>
        <taxon>Eukaryota</taxon>
        <taxon>Metazoa</taxon>
        <taxon>Chordata</taxon>
        <taxon>Craniata</taxon>
        <taxon>Vertebrata</taxon>
        <taxon>Euteleostomi</taxon>
        <taxon>Mammalia</taxon>
        <taxon>Eutheria</taxon>
        <taxon>Euarchontoglires</taxon>
        <taxon>Glires</taxon>
        <taxon>Rodentia</taxon>
        <taxon>Myomorpha</taxon>
        <taxon>Muroidea</taxon>
        <taxon>Muridae</taxon>
        <taxon>Murinae</taxon>
        <taxon>Rattus</taxon>
    </lineage>
</organism>
<feature type="transmembrane region" description="Helical" evidence="1">
    <location>
        <begin position="54"/>
        <end position="76"/>
    </location>
</feature>
<keyword evidence="1" id="KW-1133">Transmembrane helix</keyword>
<dbReference type="EMBL" id="CH474022">
    <property type="protein sequence ID" value="EDL99523.1"/>
    <property type="molecule type" value="Genomic_DNA"/>
</dbReference>
<dbReference type="Proteomes" id="UP000234681">
    <property type="component" value="Chromosome 14"/>
</dbReference>
<keyword evidence="1" id="KW-0472">Membrane</keyword>
<sequence>MNLFNKLTREGSHAQTMCLRQEQLLSYLKQPLNSQLLKYFCNVGMAARNLYSEFLLLGPVLCLFPVAYSLCFVFPFSHRSFYKTKATLLTLLKTSS</sequence>